<comment type="subunit">
    <text evidence="7">Homodimer.</text>
</comment>
<dbReference type="GO" id="GO:0005737">
    <property type="term" value="C:cytoplasm"/>
    <property type="evidence" value="ECO:0007669"/>
    <property type="project" value="UniProtKB-SubCell"/>
</dbReference>
<feature type="coiled-coil region" evidence="7">
    <location>
        <begin position="504"/>
        <end position="650"/>
    </location>
</feature>
<evidence type="ECO:0000259" key="8">
    <source>
        <dbReference type="Pfam" id="PF02463"/>
    </source>
</evidence>
<keyword evidence="6 7" id="KW-0238">DNA-binding</keyword>
<dbReference type="SUPFAM" id="SSF52540">
    <property type="entry name" value="P-loop containing nucleoside triphosphate hydrolases"/>
    <property type="match status" value="1"/>
</dbReference>
<dbReference type="PANTHER" id="PTHR42963">
    <property type="entry name" value="CHROMOSOME PARTITION PROTEIN MUKB"/>
    <property type="match status" value="1"/>
</dbReference>
<dbReference type="GO" id="GO:0006260">
    <property type="term" value="P:DNA replication"/>
    <property type="evidence" value="ECO:0007669"/>
    <property type="project" value="UniProtKB-UniRule"/>
</dbReference>
<name>A0A2M9YE98_9LEPT</name>
<feature type="domain" description="RecF/RecN/SMC N-terminal" evidence="8">
    <location>
        <begin position="2"/>
        <end position="906"/>
    </location>
</feature>
<comment type="domain">
    <text evidence="7">Contains large globular domains required for ATP hydrolysis at each terminus and a third globular domain forming a flexible hinge near the middle of the molecule. These domains are separated by coiled-coil structures.</text>
</comment>
<dbReference type="GO" id="GO:0007059">
    <property type="term" value="P:chromosome segregation"/>
    <property type="evidence" value="ECO:0007669"/>
    <property type="project" value="UniProtKB-UniRule"/>
</dbReference>
<dbReference type="GO" id="GO:0005524">
    <property type="term" value="F:ATP binding"/>
    <property type="evidence" value="ECO:0007669"/>
    <property type="project" value="UniProtKB-UniRule"/>
</dbReference>
<dbReference type="InterPro" id="IPR050308">
    <property type="entry name" value="MukB/SMC"/>
</dbReference>
<evidence type="ECO:0000256" key="7">
    <source>
        <dbReference type="HAMAP-Rule" id="MF_01894"/>
    </source>
</evidence>
<comment type="similarity">
    <text evidence="7">Belongs to the SMC family.</text>
</comment>
<dbReference type="RefSeq" id="WP_100709462.1">
    <property type="nucleotide sequence ID" value="NZ_NPDR01000002.1"/>
</dbReference>
<gene>
    <name evidence="7" type="primary">smc</name>
    <name evidence="9" type="ORF">CH362_05960</name>
</gene>
<dbReference type="GO" id="GO:0016887">
    <property type="term" value="F:ATP hydrolysis activity"/>
    <property type="evidence" value="ECO:0007669"/>
    <property type="project" value="InterPro"/>
</dbReference>
<dbReference type="InterPro" id="IPR003395">
    <property type="entry name" value="RecF/RecN/SMC_N"/>
</dbReference>
<evidence type="ECO:0000256" key="5">
    <source>
        <dbReference type="ARBA" id="ARBA00023067"/>
    </source>
</evidence>
<evidence type="ECO:0000256" key="2">
    <source>
        <dbReference type="ARBA" id="ARBA00022741"/>
    </source>
</evidence>
<keyword evidence="3 7" id="KW-0067">ATP-binding</keyword>
<sequence>MYLKSLNIVGFKTFADETEVLLDPGFTAVVGPNGSGKSNIVDALKWVFGEKSAKGLRGDKMDDVIFHGSEARKPAGFAEVSVVFDNSSKLIKMDYPTIKLTRRLYADGNNEYLINDSRVQRKEIEKILLDTGIGKSSYSIMEQGKVDRILHSKPEERRLIFEEAAGISRFKMERQEALKKLSDTNQNLLRIQDIMNTMKKEMEVKEKQAEKAEEYFRLKQELDETDKIIRYIKFSTLTKKHETSENELKEIKEKNRVLLERISVETGRIEELDHLKSDLEKKVAEIDKKLLDHLTQTQIQKDKVESNKGIILDYSDRISDIRESLTKEESAQSLLQIDKEKLEKEAIDLEGESKSLELGIEELRKNKTDIEAKIEAENTSIQEKEARIQSNDKRHVELRERLKEVIFDLISQLESRKKEAQSTEQERNRLKELLLGEADRIHSVETELKTALDSYTGEETKNKISYLAGKLETEKFRSQLGEYFSLEDSIRSLLFDRDGFLSQKEGLDQEIEDLILENENLTRSIKESGLAIEALREEAENIREKIVYLEKRILELNSEKNAKLESAKSLSVRIEETEKRILAAQESIKTLGVKKTEFEKEVIELEQQIENRYNEFLEMSRALDSEKEALRNIVKEIQGLKNEIQKNQEDYKNLFPILTEKEKAVSVYKVQLESFSEELYNDYSISEQELADEFKDKKPEKGESETKLKRLKSDIQMLGSINPLSIEEYRNVKEIYEHHRTQKEDIERSKNDITEILKNINEESEKLFRETFERIRTNFQETFSTLFNGGRAMLELVDGEDSLNAGIEIMAEPPGKHVQNLRLLSGGEKSLTAIALLFAIYMVKPSPFCFLDEIDAALDEANKLRFCQILDKFKDKSQFVVITHAQSTIHRANSIFGVTNEEPGISKIISLRLDEARDFAGRATEAV</sequence>
<reference evidence="9 10" key="1">
    <citation type="submission" date="2017-07" db="EMBL/GenBank/DDBJ databases">
        <title>Leptospira spp. isolated from tropical soils.</title>
        <authorList>
            <person name="Thibeaux R."/>
            <person name="Iraola G."/>
            <person name="Ferres I."/>
            <person name="Bierque E."/>
            <person name="Girault D."/>
            <person name="Soupe-Gilbert M.-E."/>
            <person name="Picardeau M."/>
            <person name="Goarant C."/>
        </authorList>
    </citation>
    <scope>NUCLEOTIDE SEQUENCE [LARGE SCALE GENOMIC DNA]</scope>
    <source>
        <strain evidence="9 10">FH4-C-A2</strain>
    </source>
</reference>
<feature type="coiled-coil region" evidence="7">
    <location>
        <begin position="325"/>
        <end position="433"/>
    </location>
</feature>
<organism evidence="9 10">
    <name type="scientific">Leptospira saintgironsiae</name>
    <dbReference type="NCBI Taxonomy" id="2023183"/>
    <lineage>
        <taxon>Bacteria</taxon>
        <taxon>Pseudomonadati</taxon>
        <taxon>Spirochaetota</taxon>
        <taxon>Spirochaetia</taxon>
        <taxon>Leptospirales</taxon>
        <taxon>Leptospiraceae</taxon>
        <taxon>Leptospira</taxon>
    </lineage>
</organism>
<comment type="subcellular location">
    <subcellularLocation>
        <location evidence="7">Cytoplasm</location>
    </subcellularLocation>
</comment>
<dbReference type="Proteomes" id="UP000231926">
    <property type="component" value="Unassembled WGS sequence"/>
</dbReference>
<comment type="caution">
    <text evidence="9">The sequence shown here is derived from an EMBL/GenBank/DDBJ whole genome shotgun (WGS) entry which is preliminary data.</text>
</comment>
<dbReference type="InterPro" id="IPR027417">
    <property type="entry name" value="P-loop_NTPase"/>
</dbReference>
<dbReference type="GO" id="GO:0030261">
    <property type="term" value="P:chromosome condensation"/>
    <property type="evidence" value="ECO:0007669"/>
    <property type="project" value="UniProtKB-KW"/>
</dbReference>
<dbReference type="PIRSF" id="PIRSF005719">
    <property type="entry name" value="SMC"/>
    <property type="match status" value="1"/>
</dbReference>
<feature type="coiled-coil region" evidence="7">
    <location>
        <begin position="167"/>
        <end position="289"/>
    </location>
</feature>
<keyword evidence="2 7" id="KW-0547">Nucleotide-binding</keyword>
<evidence type="ECO:0000256" key="3">
    <source>
        <dbReference type="ARBA" id="ARBA00022840"/>
    </source>
</evidence>
<feature type="coiled-coil region" evidence="7">
    <location>
        <begin position="743"/>
        <end position="770"/>
    </location>
</feature>
<protein>
    <recommendedName>
        <fullName evidence="7">Chromosome partition protein Smc</fullName>
    </recommendedName>
</protein>
<comment type="function">
    <text evidence="7">Required for chromosome condensation and partitioning.</text>
</comment>
<evidence type="ECO:0000313" key="9">
    <source>
        <dbReference type="EMBL" id="PJZ49868.1"/>
    </source>
</evidence>
<evidence type="ECO:0000256" key="4">
    <source>
        <dbReference type="ARBA" id="ARBA00023054"/>
    </source>
</evidence>
<feature type="binding site" evidence="7">
    <location>
        <begin position="32"/>
        <end position="39"/>
    </location>
    <ligand>
        <name>ATP</name>
        <dbReference type="ChEBI" id="CHEBI:30616"/>
    </ligand>
</feature>
<dbReference type="GO" id="GO:0003677">
    <property type="term" value="F:DNA binding"/>
    <property type="evidence" value="ECO:0007669"/>
    <property type="project" value="UniProtKB-UniRule"/>
</dbReference>
<dbReference type="Pfam" id="PF02463">
    <property type="entry name" value="SMC_N"/>
    <property type="match status" value="1"/>
</dbReference>
<dbReference type="PANTHER" id="PTHR42963:SF1">
    <property type="entry name" value="DUF4476 DOMAIN-CONTAINING PROTEIN"/>
    <property type="match status" value="1"/>
</dbReference>
<dbReference type="Gene3D" id="3.40.50.300">
    <property type="entry name" value="P-loop containing nucleotide triphosphate hydrolases"/>
    <property type="match status" value="2"/>
</dbReference>
<evidence type="ECO:0000313" key="10">
    <source>
        <dbReference type="Proteomes" id="UP000231926"/>
    </source>
</evidence>
<keyword evidence="1 7" id="KW-0963">Cytoplasm</keyword>
<evidence type="ECO:0000256" key="6">
    <source>
        <dbReference type="ARBA" id="ARBA00023125"/>
    </source>
</evidence>
<keyword evidence="10" id="KW-1185">Reference proteome</keyword>
<evidence type="ECO:0000256" key="1">
    <source>
        <dbReference type="ARBA" id="ARBA00022490"/>
    </source>
</evidence>
<proteinExistence type="inferred from homology"/>
<dbReference type="InterPro" id="IPR011890">
    <property type="entry name" value="SMC_prok"/>
</dbReference>
<dbReference type="OrthoDB" id="9808768at2"/>
<dbReference type="EMBL" id="NPDR01000002">
    <property type="protein sequence ID" value="PJZ49868.1"/>
    <property type="molecule type" value="Genomic_DNA"/>
</dbReference>
<dbReference type="HAMAP" id="MF_01894">
    <property type="entry name" value="Smc_prok"/>
    <property type="match status" value="1"/>
</dbReference>
<keyword evidence="4 7" id="KW-0175">Coiled coil</keyword>
<keyword evidence="5" id="KW-0226">DNA condensation</keyword>
<dbReference type="GO" id="GO:0007062">
    <property type="term" value="P:sister chromatid cohesion"/>
    <property type="evidence" value="ECO:0007669"/>
    <property type="project" value="InterPro"/>
</dbReference>
<dbReference type="InterPro" id="IPR024704">
    <property type="entry name" value="SMC"/>
</dbReference>
<accession>A0A2M9YE98</accession>
<dbReference type="AlphaFoldDB" id="A0A2M9YE98"/>